<gene>
    <name evidence="2" type="ORF">SAMN04488000_101248</name>
</gene>
<dbReference type="RefSeq" id="WP_177229520.1">
    <property type="nucleotide sequence ID" value="NZ_FOFV01000001.1"/>
</dbReference>
<name>A0A1H9APR9_9PSEU</name>
<evidence type="ECO:0000313" key="3">
    <source>
        <dbReference type="Proteomes" id="UP000199503"/>
    </source>
</evidence>
<dbReference type="AlphaFoldDB" id="A0A1H9APR9"/>
<feature type="domain" description="Knr4/Smi1-like" evidence="1">
    <location>
        <begin position="24"/>
        <end position="179"/>
    </location>
</feature>
<organism evidence="2 3">
    <name type="scientific">Lentzea albida</name>
    <dbReference type="NCBI Taxonomy" id="65499"/>
    <lineage>
        <taxon>Bacteria</taxon>
        <taxon>Bacillati</taxon>
        <taxon>Actinomycetota</taxon>
        <taxon>Actinomycetes</taxon>
        <taxon>Pseudonocardiales</taxon>
        <taxon>Pseudonocardiaceae</taxon>
        <taxon>Lentzea</taxon>
    </lineage>
</organism>
<evidence type="ECO:0000313" key="2">
    <source>
        <dbReference type="EMBL" id="SEP78802.1"/>
    </source>
</evidence>
<evidence type="ECO:0000259" key="1">
    <source>
        <dbReference type="SMART" id="SM00860"/>
    </source>
</evidence>
<protein>
    <submittedName>
        <fullName evidence="2">SMI1 / KNR4 family (SUKH-1)</fullName>
    </submittedName>
</protein>
<reference evidence="3" key="1">
    <citation type="submission" date="2016-10" db="EMBL/GenBank/DDBJ databases">
        <authorList>
            <person name="Varghese N."/>
            <person name="Submissions S."/>
        </authorList>
    </citation>
    <scope>NUCLEOTIDE SEQUENCE [LARGE SCALE GENOMIC DNA]</scope>
    <source>
        <strain evidence="3">DSM 44437</strain>
    </source>
</reference>
<dbReference type="InterPro" id="IPR018958">
    <property type="entry name" value="Knr4/Smi1-like_dom"/>
</dbReference>
<dbReference type="Proteomes" id="UP000199503">
    <property type="component" value="Unassembled WGS sequence"/>
</dbReference>
<dbReference type="EMBL" id="FOFV01000001">
    <property type="protein sequence ID" value="SEP78802.1"/>
    <property type="molecule type" value="Genomic_DNA"/>
</dbReference>
<dbReference type="InterPro" id="IPR037883">
    <property type="entry name" value="Knr4/Smi1-like_sf"/>
</dbReference>
<sequence>MSWSRADTWLRRNAPKLRAKFLPPATATELAAAEEKIGAPLPADLAAWWTECGGLASVDYTPLIPEFYSPLGVAQALEVREMMMEIRRDFAVVPEIVDVDAHEARKLAEPAASPIGDLWLPLFVPVAVDASGTYLFADLRQGLLRGCVMQFDEVEGADEEPRWESVDAMLRAVVEWLEGDFRTEWPL</sequence>
<keyword evidence="3" id="KW-1185">Reference proteome</keyword>
<dbReference type="SMART" id="SM00860">
    <property type="entry name" value="SMI1_KNR4"/>
    <property type="match status" value="1"/>
</dbReference>
<accession>A0A1H9APR9</accession>
<dbReference type="SUPFAM" id="SSF160631">
    <property type="entry name" value="SMI1/KNR4-like"/>
    <property type="match status" value="1"/>
</dbReference>
<dbReference type="Pfam" id="PF09346">
    <property type="entry name" value="SMI1_KNR4"/>
    <property type="match status" value="1"/>
</dbReference>
<proteinExistence type="predicted"/>